<dbReference type="EMBL" id="JACHJR010000001">
    <property type="protein sequence ID" value="MBB4944553.1"/>
    <property type="molecule type" value="Genomic_DNA"/>
</dbReference>
<feature type="domain" description="Transposase Helix-turn-helix" evidence="1">
    <location>
        <begin position="34"/>
        <end position="64"/>
    </location>
</feature>
<dbReference type="Pfam" id="PF13613">
    <property type="entry name" value="HTH_Tnp_4"/>
    <property type="match status" value="1"/>
</dbReference>
<protein>
    <recommendedName>
        <fullName evidence="1">Transposase Helix-turn-helix domain-containing protein</fullName>
    </recommendedName>
</protein>
<reference evidence="2 3" key="1">
    <citation type="submission" date="2020-08" db="EMBL/GenBank/DDBJ databases">
        <title>Sequencing the genomes of 1000 actinobacteria strains.</title>
        <authorList>
            <person name="Klenk H.-P."/>
        </authorList>
    </citation>
    <scope>NUCLEOTIDE SEQUENCE [LARGE SCALE GENOMIC DNA]</scope>
    <source>
        <strain evidence="2 3">DSM 44786</strain>
    </source>
</reference>
<dbReference type="AlphaFoldDB" id="A0A7W7S614"/>
<dbReference type="InterPro" id="IPR027805">
    <property type="entry name" value="Transposase_HTH_dom"/>
</dbReference>
<organism evidence="2 3">
    <name type="scientific">Kitasatospora gansuensis</name>
    <dbReference type="NCBI Taxonomy" id="258050"/>
    <lineage>
        <taxon>Bacteria</taxon>
        <taxon>Bacillati</taxon>
        <taxon>Actinomycetota</taxon>
        <taxon>Actinomycetes</taxon>
        <taxon>Kitasatosporales</taxon>
        <taxon>Streptomycetaceae</taxon>
        <taxon>Kitasatospora</taxon>
    </lineage>
</organism>
<evidence type="ECO:0000259" key="1">
    <source>
        <dbReference type="Pfam" id="PF13613"/>
    </source>
</evidence>
<evidence type="ECO:0000313" key="2">
    <source>
        <dbReference type="EMBL" id="MBB4944553.1"/>
    </source>
</evidence>
<evidence type="ECO:0000313" key="3">
    <source>
        <dbReference type="Proteomes" id="UP000573327"/>
    </source>
</evidence>
<accession>A0A7W7S614</accession>
<proteinExistence type="predicted"/>
<dbReference type="Proteomes" id="UP000573327">
    <property type="component" value="Unassembled WGS sequence"/>
</dbReference>
<sequence length="86" mass="9438">MIAPFAGLGPRAFGKSMRQLRREGGDAPGRGRPWKLSLEDRVLLVAAYWHTNLTLRQLAPLFGVRGDGVRHAMHGVARLHNLALTG</sequence>
<gene>
    <name evidence="2" type="ORF">F4556_000088</name>
</gene>
<keyword evidence="3" id="KW-1185">Reference proteome</keyword>
<comment type="caution">
    <text evidence="2">The sequence shown here is derived from an EMBL/GenBank/DDBJ whole genome shotgun (WGS) entry which is preliminary data.</text>
</comment>
<name>A0A7W7S614_9ACTN</name>